<sequence length="145" mass="16331">MINHDLLVITLIIRNRNALPVLSFSLVQKNLRSVLKQLDDYFGIGLVILNRGRMTRTTPEPAHRLRASASEMVVESGFESLTLRPRCRDLTRAIGTIHSLLISLKSCRSCFRCNCVIFETVNVFMFSCKLAVGRLVCCDRESGDS</sequence>
<name>A0A4Y2B4Q3_ARAVE</name>
<organism evidence="1 2">
    <name type="scientific">Araneus ventricosus</name>
    <name type="common">Orbweaver spider</name>
    <name type="synonym">Epeira ventricosa</name>
    <dbReference type="NCBI Taxonomy" id="182803"/>
    <lineage>
        <taxon>Eukaryota</taxon>
        <taxon>Metazoa</taxon>
        <taxon>Ecdysozoa</taxon>
        <taxon>Arthropoda</taxon>
        <taxon>Chelicerata</taxon>
        <taxon>Arachnida</taxon>
        <taxon>Araneae</taxon>
        <taxon>Araneomorphae</taxon>
        <taxon>Entelegynae</taxon>
        <taxon>Araneoidea</taxon>
        <taxon>Araneidae</taxon>
        <taxon>Araneus</taxon>
    </lineage>
</organism>
<dbReference type="EMBL" id="BGPR01000052">
    <property type="protein sequence ID" value="GBL87312.1"/>
    <property type="molecule type" value="Genomic_DNA"/>
</dbReference>
<gene>
    <name evidence="1" type="ORF">AVEN_270565_1</name>
</gene>
<reference evidence="1 2" key="1">
    <citation type="journal article" date="2019" name="Sci. Rep.">
        <title>Orb-weaving spider Araneus ventricosus genome elucidates the spidroin gene catalogue.</title>
        <authorList>
            <person name="Kono N."/>
            <person name="Nakamura H."/>
            <person name="Ohtoshi R."/>
            <person name="Moran D.A.P."/>
            <person name="Shinohara A."/>
            <person name="Yoshida Y."/>
            <person name="Fujiwara M."/>
            <person name="Mori M."/>
            <person name="Tomita M."/>
            <person name="Arakawa K."/>
        </authorList>
    </citation>
    <scope>NUCLEOTIDE SEQUENCE [LARGE SCALE GENOMIC DNA]</scope>
</reference>
<dbReference type="Proteomes" id="UP000499080">
    <property type="component" value="Unassembled WGS sequence"/>
</dbReference>
<protein>
    <submittedName>
        <fullName evidence="1">Uncharacterized protein</fullName>
    </submittedName>
</protein>
<evidence type="ECO:0000313" key="2">
    <source>
        <dbReference type="Proteomes" id="UP000499080"/>
    </source>
</evidence>
<dbReference type="AlphaFoldDB" id="A0A4Y2B4Q3"/>
<keyword evidence="2" id="KW-1185">Reference proteome</keyword>
<accession>A0A4Y2B4Q3</accession>
<evidence type="ECO:0000313" key="1">
    <source>
        <dbReference type="EMBL" id="GBL87312.1"/>
    </source>
</evidence>
<proteinExistence type="predicted"/>
<comment type="caution">
    <text evidence="1">The sequence shown here is derived from an EMBL/GenBank/DDBJ whole genome shotgun (WGS) entry which is preliminary data.</text>
</comment>